<evidence type="ECO:0000256" key="5">
    <source>
        <dbReference type="SAM" id="Phobius"/>
    </source>
</evidence>
<dbReference type="RefSeq" id="WP_127081973.1">
    <property type="nucleotide sequence ID" value="NZ_RSCL01000008.1"/>
</dbReference>
<dbReference type="Proteomes" id="UP000271624">
    <property type="component" value="Unassembled WGS sequence"/>
</dbReference>
<evidence type="ECO:0000256" key="3">
    <source>
        <dbReference type="ARBA" id="ARBA00022989"/>
    </source>
</evidence>
<dbReference type="GO" id="GO:0005886">
    <property type="term" value="C:plasma membrane"/>
    <property type="evidence" value="ECO:0007669"/>
    <property type="project" value="InterPro"/>
</dbReference>
<gene>
    <name evidence="7" type="ORF">DSM106972_034990</name>
</gene>
<keyword evidence="4 5" id="KW-0472">Membrane</keyword>
<comment type="caution">
    <text evidence="7">The sequence shown here is derived from an EMBL/GenBank/DDBJ whole genome shotgun (WGS) entry which is preliminary data.</text>
</comment>
<evidence type="ECO:0000313" key="8">
    <source>
        <dbReference type="Proteomes" id="UP000271624"/>
    </source>
</evidence>
<evidence type="ECO:0000259" key="6">
    <source>
        <dbReference type="Pfam" id="PF06305"/>
    </source>
</evidence>
<reference evidence="7" key="2">
    <citation type="journal article" date="2019" name="Genome Biol. Evol.">
        <title>Day and night: Metabolic profiles and evolutionary relationships of six axenic non-marine cyanobacteria.</title>
        <authorList>
            <person name="Will S.E."/>
            <person name="Henke P."/>
            <person name="Boedeker C."/>
            <person name="Huang S."/>
            <person name="Brinkmann H."/>
            <person name="Rohde M."/>
            <person name="Jarek M."/>
            <person name="Friedl T."/>
            <person name="Seufert S."/>
            <person name="Schumacher M."/>
            <person name="Overmann J."/>
            <person name="Neumann-Schaal M."/>
            <person name="Petersen J."/>
        </authorList>
    </citation>
    <scope>NUCLEOTIDE SEQUENCE [LARGE SCALE GENOMIC DNA]</scope>
    <source>
        <strain evidence="7">PCC 7102</strain>
    </source>
</reference>
<accession>A0A433VHC6</accession>
<dbReference type="InterPro" id="IPR010445">
    <property type="entry name" value="LapA_dom"/>
</dbReference>
<reference evidence="7" key="1">
    <citation type="submission" date="2018-12" db="EMBL/GenBank/DDBJ databases">
        <authorList>
            <person name="Will S."/>
            <person name="Neumann-Schaal M."/>
            <person name="Henke P."/>
        </authorList>
    </citation>
    <scope>NUCLEOTIDE SEQUENCE</scope>
    <source>
        <strain evidence="7">PCC 7102</strain>
    </source>
</reference>
<organism evidence="7 8">
    <name type="scientific">Dulcicalothrix desertica PCC 7102</name>
    <dbReference type="NCBI Taxonomy" id="232991"/>
    <lineage>
        <taxon>Bacteria</taxon>
        <taxon>Bacillati</taxon>
        <taxon>Cyanobacteriota</taxon>
        <taxon>Cyanophyceae</taxon>
        <taxon>Nostocales</taxon>
        <taxon>Calotrichaceae</taxon>
        <taxon>Dulcicalothrix</taxon>
    </lineage>
</organism>
<evidence type="ECO:0000256" key="2">
    <source>
        <dbReference type="ARBA" id="ARBA00022692"/>
    </source>
</evidence>
<dbReference type="OrthoDB" id="426174at2"/>
<evidence type="ECO:0000313" key="7">
    <source>
        <dbReference type="EMBL" id="RUT05492.1"/>
    </source>
</evidence>
<evidence type="ECO:0000256" key="4">
    <source>
        <dbReference type="ARBA" id="ARBA00023136"/>
    </source>
</evidence>
<feature type="transmembrane region" description="Helical" evidence="5">
    <location>
        <begin position="45"/>
        <end position="69"/>
    </location>
</feature>
<keyword evidence="8" id="KW-1185">Reference proteome</keyword>
<sequence>MKTIANLLTSLLIAFWVIAIAIVAVQNAEPVSLRFLSYQSIQIPFGLLLAFSAGIGIISMALLIPVWGLSGSVRGNSVSDDDPEFFTDEY</sequence>
<dbReference type="AlphaFoldDB" id="A0A433VHC6"/>
<feature type="domain" description="Lipopolysaccharide assembly protein A" evidence="6">
    <location>
        <begin position="26"/>
        <end position="63"/>
    </location>
</feature>
<feature type="transmembrane region" description="Helical" evidence="5">
    <location>
        <begin position="7"/>
        <end position="25"/>
    </location>
</feature>
<evidence type="ECO:0000256" key="1">
    <source>
        <dbReference type="ARBA" id="ARBA00022475"/>
    </source>
</evidence>
<dbReference type="Pfam" id="PF06305">
    <property type="entry name" value="LapA_dom"/>
    <property type="match status" value="1"/>
</dbReference>
<dbReference type="EMBL" id="RSCL01000008">
    <property type="protein sequence ID" value="RUT05492.1"/>
    <property type="molecule type" value="Genomic_DNA"/>
</dbReference>
<keyword evidence="2 5" id="KW-0812">Transmembrane</keyword>
<protein>
    <recommendedName>
        <fullName evidence="6">Lipopolysaccharide assembly protein A domain-containing protein</fullName>
    </recommendedName>
</protein>
<proteinExistence type="predicted"/>
<keyword evidence="3 5" id="KW-1133">Transmembrane helix</keyword>
<name>A0A433VHC6_9CYAN</name>
<keyword evidence="1" id="KW-1003">Cell membrane</keyword>